<evidence type="ECO:0000256" key="3">
    <source>
        <dbReference type="ARBA" id="ARBA00022741"/>
    </source>
</evidence>
<dbReference type="PROSITE" id="PS00108">
    <property type="entry name" value="PROTEIN_KINASE_ST"/>
    <property type="match status" value="1"/>
</dbReference>
<name>A0A1E3PN36_9ASCO</name>
<protein>
    <submittedName>
        <fullName evidence="9">Kinase-like protein</fullName>
    </submittedName>
</protein>
<evidence type="ECO:0000256" key="7">
    <source>
        <dbReference type="RuleBase" id="RU000304"/>
    </source>
</evidence>
<comment type="similarity">
    <text evidence="7">Belongs to the protein kinase superfamily.</text>
</comment>
<evidence type="ECO:0000256" key="2">
    <source>
        <dbReference type="ARBA" id="ARBA00022679"/>
    </source>
</evidence>
<dbReference type="GO" id="GO:0007094">
    <property type="term" value="P:mitotic spindle assembly checkpoint signaling"/>
    <property type="evidence" value="ECO:0007669"/>
    <property type="project" value="TreeGrafter"/>
</dbReference>
<evidence type="ECO:0000256" key="4">
    <source>
        <dbReference type="ARBA" id="ARBA00022777"/>
    </source>
</evidence>
<dbReference type="Pfam" id="PF00069">
    <property type="entry name" value="Pkinase"/>
    <property type="match status" value="1"/>
</dbReference>
<dbReference type="InterPro" id="IPR027084">
    <property type="entry name" value="Mps1_cat"/>
</dbReference>
<dbReference type="STRING" id="857566.A0A1E3PN36"/>
<dbReference type="GO" id="GO:0098813">
    <property type="term" value="P:nuclear chromosome segregation"/>
    <property type="evidence" value="ECO:0007669"/>
    <property type="project" value="UniProtKB-ARBA"/>
</dbReference>
<feature type="domain" description="Protein kinase" evidence="8">
    <location>
        <begin position="9"/>
        <end position="284"/>
    </location>
</feature>
<evidence type="ECO:0000313" key="9">
    <source>
        <dbReference type="EMBL" id="ODQ66845.1"/>
    </source>
</evidence>
<keyword evidence="4 9" id="KW-0418">Kinase</keyword>
<dbReference type="OrthoDB" id="20524at2759"/>
<dbReference type="PANTHER" id="PTHR22974:SF21">
    <property type="entry name" value="DUAL SPECIFICITY PROTEIN KINASE TTK"/>
    <property type="match status" value="1"/>
</dbReference>
<sequence length="334" mass="37680">MLLINGKSYLRLELLGRGGSSKVYKVQNNNSKVFAVKKVTFSDMDETIIKGFKGEIDLLQRLNTEDRVVKLYDHEMKPTSVFLVMECGEIDLAHVLNARLGHPLDLSFVRYYATEMLHCLAAVHRHGIVHSDLKPANFLMVKGMLKIIDFGIANVVPEYTVNVHRDTHIGTPNYMAPEALLDANQFDPSAPEGVKCMKVGKPSDVWSCGCIIYQMIYGKPPYASYNGPQRMLAIMNPDVVISYPETGLGGIEVPPNAINLMKGCLQRDPSKRLLVEQVMNSSFLSPRSVEKYFLKELIENAVRYGVDRQTMVEDLEIDFLTDDVWNKMSSKMRI</sequence>
<dbReference type="FunFam" id="3.30.200.20:FF:000131">
    <property type="entry name" value="Dual specificity protein kinase TTK"/>
    <property type="match status" value="1"/>
</dbReference>
<dbReference type="GO" id="GO:0000776">
    <property type="term" value="C:kinetochore"/>
    <property type="evidence" value="ECO:0007669"/>
    <property type="project" value="TreeGrafter"/>
</dbReference>
<keyword evidence="2" id="KW-0808">Transferase</keyword>
<evidence type="ECO:0000256" key="1">
    <source>
        <dbReference type="ARBA" id="ARBA00022527"/>
    </source>
</evidence>
<dbReference type="Proteomes" id="UP000095009">
    <property type="component" value="Unassembled WGS sequence"/>
</dbReference>
<dbReference type="GO" id="GO:0004674">
    <property type="term" value="F:protein serine/threonine kinase activity"/>
    <property type="evidence" value="ECO:0007669"/>
    <property type="project" value="UniProtKB-KW"/>
</dbReference>
<dbReference type="SMART" id="SM00220">
    <property type="entry name" value="S_TKc"/>
    <property type="match status" value="1"/>
</dbReference>
<dbReference type="GO" id="GO:0004712">
    <property type="term" value="F:protein serine/threonine/tyrosine kinase activity"/>
    <property type="evidence" value="ECO:0007669"/>
    <property type="project" value="TreeGrafter"/>
</dbReference>
<dbReference type="GO" id="GO:0005634">
    <property type="term" value="C:nucleus"/>
    <property type="evidence" value="ECO:0007669"/>
    <property type="project" value="TreeGrafter"/>
</dbReference>
<reference evidence="9 10" key="1">
    <citation type="journal article" date="2016" name="Proc. Natl. Acad. Sci. U.S.A.">
        <title>Comparative genomics of biotechnologically important yeasts.</title>
        <authorList>
            <person name="Riley R."/>
            <person name="Haridas S."/>
            <person name="Wolfe K.H."/>
            <person name="Lopes M.R."/>
            <person name="Hittinger C.T."/>
            <person name="Goeker M."/>
            <person name="Salamov A.A."/>
            <person name="Wisecaver J.H."/>
            <person name="Long T.M."/>
            <person name="Calvey C.H."/>
            <person name="Aerts A.L."/>
            <person name="Barry K.W."/>
            <person name="Choi C."/>
            <person name="Clum A."/>
            <person name="Coughlan A.Y."/>
            <person name="Deshpande S."/>
            <person name="Douglass A.P."/>
            <person name="Hanson S.J."/>
            <person name="Klenk H.-P."/>
            <person name="LaButti K.M."/>
            <person name="Lapidus A."/>
            <person name="Lindquist E.A."/>
            <person name="Lipzen A.M."/>
            <person name="Meier-Kolthoff J.P."/>
            <person name="Ohm R.A."/>
            <person name="Otillar R.P."/>
            <person name="Pangilinan J.L."/>
            <person name="Peng Y."/>
            <person name="Rokas A."/>
            <person name="Rosa C.A."/>
            <person name="Scheuner C."/>
            <person name="Sibirny A.A."/>
            <person name="Slot J.C."/>
            <person name="Stielow J.B."/>
            <person name="Sun H."/>
            <person name="Kurtzman C.P."/>
            <person name="Blackwell M."/>
            <person name="Grigoriev I.V."/>
            <person name="Jeffries T.W."/>
        </authorList>
    </citation>
    <scope>NUCLEOTIDE SEQUENCE [LARGE SCALE GENOMIC DNA]</scope>
    <source>
        <strain evidence="9 10">DSM 6958</strain>
    </source>
</reference>
<proteinExistence type="inferred from homology"/>
<dbReference type="PROSITE" id="PS50011">
    <property type="entry name" value="PROTEIN_KINASE_DOM"/>
    <property type="match status" value="1"/>
</dbReference>
<dbReference type="InterPro" id="IPR011009">
    <property type="entry name" value="Kinase-like_dom_sf"/>
</dbReference>
<feature type="binding site" evidence="6">
    <location>
        <position position="38"/>
    </location>
    <ligand>
        <name>ATP</name>
        <dbReference type="ChEBI" id="CHEBI:30616"/>
    </ligand>
</feature>
<organism evidence="9 10">
    <name type="scientific">Nadsonia fulvescens var. elongata DSM 6958</name>
    <dbReference type="NCBI Taxonomy" id="857566"/>
    <lineage>
        <taxon>Eukaryota</taxon>
        <taxon>Fungi</taxon>
        <taxon>Dikarya</taxon>
        <taxon>Ascomycota</taxon>
        <taxon>Saccharomycotina</taxon>
        <taxon>Dipodascomycetes</taxon>
        <taxon>Dipodascales</taxon>
        <taxon>Dipodascales incertae sedis</taxon>
        <taxon>Nadsonia</taxon>
    </lineage>
</organism>
<dbReference type="PANTHER" id="PTHR22974">
    <property type="entry name" value="MIXED LINEAGE PROTEIN KINASE"/>
    <property type="match status" value="1"/>
</dbReference>
<dbReference type="GO" id="GO:0005524">
    <property type="term" value="F:ATP binding"/>
    <property type="evidence" value="ECO:0007669"/>
    <property type="project" value="UniProtKB-UniRule"/>
</dbReference>
<dbReference type="CDD" id="cd14131">
    <property type="entry name" value="PKc_Mps1"/>
    <property type="match status" value="1"/>
</dbReference>
<evidence type="ECO:0000256" key="6">
    <source>
        <dbReference type="PROSITE-ProRule" id="PRU10141"/>
    </source>
</evidence>
<dbReference type="GO" id="GO:0034501">
    <property type="term" value="P:protein localization to kinetochore"/>
    <property type="evidence" value="ECO:0007669"/>
    <property type="project" value="TreeGrafter"/>
</dbReference>
<dbReference type="SUPFAM" id="SSF56112">
    <property type="entry name" value="Protein kinase-like (PK-like)"/>
    <property type="match status" value="1"/>
</dbReference>
<evidence type="ECO:0000259" key="8">
    <source>
        <dbReference type="PROSITE" id="PS50011"/>
    </source>
</evidence>
<dbReference type="InterPro" id="IPR000719">
    <property type="entry name" value="Prot_kinase_dom"/>
</dbReference>
<keyword evidence="5 6" id="KW-0067">ATP-binding</keyword>
<keyword evidence="10" id="KW-1185">Reference proteome</keyword>
<accession>A0A1E3PN36</accession>
<dbReference type="Gene3D" id="3.30.200.20">
    <property type="entry name" value="Phosphorylase Kinase, domain 1"/>
    <property type="match status" value="1"/>
</dbReference>
<keyword evidence="3 6" id="KW-0547">Nucleotide-binding</keyword>
<keyword evidence="1 7" id="KW-0723">Serine/threonine-protein kinase</keyword>
<dbReference type="InterPro" id="IPR008271">
    <property type="entry name" value="Ser/Thr_kinase_AS"/>
</dbReference>
<dbReference type="Gene3D" id="1.10.510.10">
    <property type="entry name" value="Transferase(Phosphotransferase) domain 1"/>
    <property type="match status" value="1"/>
</dbReference>
<evidence type="ECO:0000256" key="5">
    <source>
        <dbReference type="ARBA" id="ARBA00022840"/>
    </source>
</evidence>
<gene>
    <name evidence="9" type="ORF">NADFUDRAFT_23219</name>
</gene>
<dbReference type="InterPro" id="IPR017441">
    <property type="entry name" value="Protein_kinase_ATP_BS"/>
</dbReference>
<dbReference type="GO" id="GO:0033316">
    <property type="term" value="P:meiotic spindle assembly checkpoint signaling"/>
    <property type="evidence" value="ECO:0007669"/>
    <property type="project" value="TreeGrafter"/>
</dbReference>
<dbReference type="PROSITE" id="PS00107">
    <property type="entry name" value="PROTEIN_KINASE_ATP"/>
    <property type="match status" value="1"/>
</dbReference>
<dbReference type="EMBL" id="KV454408">
    <property type="protein sequence ID" value="ODQ66845.1"/>
    <property type="molecule type" value="Genomic_DNA"/>
</dbReference>
<dbReference type="AlphaFoldDB" id="A0A1E3PN36"/>
<evidence type="ECO:0000313" key="10">
    <source>
        <dbReference type="Proteomes" id="UP000095009"/>
    </source>
</evidence>